<evidence type="ECO:0000313" key="3">
    <source>
        <dbReference type="Proteomes" id="UP001162131"/>
    </source>
</evidence>
<comment type="caution">
    <text evidence="2">The sequence shown here is derived from an EMBL/GenBank/DDBJ whole genome shotgun (WGS) entry which is preliminary data.</text>
</comment>
<protein>
    <submittedName>
        <fullName evidence="2">Uncharacterized protein</fullName>
    </submittedName>
</protein>
<feature type="region of interest" description="Disordered" evidence="1">
    <location>
        <begin position="1"/>
        <end position="54"/>
    </location>
</feature>
<dbReference type="EMBL" id="CAJZBQ010000050">
    <property type="protein sequence ID" value="CAG9329925.1"/>
    <property type="molecule type" value="Genomic_DNA"/>
</dbReference>
<feature type="compositionally biased region" description="Polar residues" evidence="1">
    <location>
        <begin position="31"/>
        <end position="47"/>
    </location>
</feature>
<name>A0AAU9JSR2_9CILI</name>
<dbReference type="Proteomes" id="UP001162131">
    <property type="component" value="Unassembled WGS sequence"/>
</dbReference>
<dbReference type="AlphaFoldDB" id="A0AAU9JSR2"/>
<accession>A0AAU9JSR2</accession>
<evidence type="ECO:0000256" key="1">
    <source>
        <dbReference type="SAM" id="MobiDB-lite"/>
    </source>
</evidence>
<sequence>MSYPKRHISPNAGSAPTSARLLRSTHPDAYNTYSGFYSPRRSNSSKRSASEERKDIDTLRKEALYLRNSFRNAIQEIKQIKIAHQEDLKSMHFAFEELRREIETIKFEKVEKTTQQNGGGSIEEYTKLAQELISLRTDVDRLSSSIGKESRASAVQSYENFLHEKTRGRGH</sequence>
<keyword evidence="3" id="KW-1185">Reference proteome</keyword>
<organism evidence="2 3">
    <name type="scientific">Blepharisma stoltei</name>
    <dbReference type="NCBI Taxonomy" id="1481888"/>
    <lineage>
        <taxon>Eukaryota</taxon>
        <taxon>Sar</taxon>
        <taxon>Alveolata</taxon>
        <taxon>Ciliophora</taxon>
        <taxon>Postciliodesmatophora</taxon>
        <taxon>Heterotrichea</taxon>
        <taxon>Heterotrichida</taxon>
        <taxon>Blepharismidae</taxon>
        <taxon>Blepharisma</taxon>
    </lineage>
</organism>
<gene>
    <name evidence="2" type="ORF">BSTOLATCC_MIC50041</name>
</gene>
<proteinExistence type="predicted"/>
<reference evidence="2" key="1">
    <citation type="submission" date="2021-09" db="EMBL/GenBank/DDBJ databases">
        <authorList>
            <consortium name="AG Swart"/>
            <person name="Singh M."/>
            <person name="Singh A."/>
            <person name="Seah K."/>
            <person name="Emmerich C."/>
        </authorList>
    </citation>
    <scope>NUCLEOTIDE SEQUENCE</scope>
    <source>
        <strain evidence="2">ATCC30299</strain>
    </source>
</reference>
<evidence type="ECO:0000313" key="2">
    <source>
        <dbReference type="EMBL" id="CAG9329925.1"/>
    </source>
</evidence>